<sequence length="61" mass="6032">MGGSVVRVVGGPAAEPLMDAVAPAALTRPIPRGFAPDPVSGASPRTPAPQTPEGLIFRGLG</sequence>
<reference evidence="2" key="1">
    <citation type="journal article" date="2014" name="Int. J. Syst. Evol. Microbiol.">
        <title>Complete genome sequence of Corynebacterium casei LMG S-19264T (=DSM 44701T), isolated from a smear-ripened cheese.</title>
        <authorList>
            <consortium name="US DOE Joint Genome Institute (JGI-PGF)"/>
            <person name="Walter F."/>
            <person name="Albersmeier A."/>
            <person name="Kalinowski J."/>
            <person name="Ruckert C."/>
        </authorList>
    </citation>
    <scope>NUCLEOTIDE SEQUENCE</scope>
    <source>
        <strain evidence="2">JCM 3035</strain>
    </source>
</reference>
<dbReference type="AlphaFoldDB" id="A0A917R221"/>
<evidence type="ECO:0000313" key="2">
    <source>
        <dbReference type="EMBL" id="GGK83291.1"/>
    </source>
</evidence>
<feature type="region of interest" description="Disordered" evidence="1">
    <location>
        <begin position="32"/>
        <end position="61"/>
    </location>
</feature>
<reference evidence="2" key="2">
    <citation type="submission" date="2020-09" db="EMBL/GenBank/DDBJ databases">
        <authorList>
            <person name="Sun Q."/>
            <person name="Ohkuma M."/>
        </authorList>
    </citation>
    <scope>NUCLEOTIDE SEQUENCE</scope>
    <source>
        <strain evidence="2">JCM 3035</strain>
    </source>
</reference>
<proteinExistence type="predicted"/>
<accession>A0A917R221</accession>
<dbReference type="EMBL" id="BMPQ01000013">
    <property type="protein sequence ID" value="GGK83291.1"/>
    <property type="molecule type" value="Genomic_DNA"/>
</dbReference>
<gene>
    <name evidence="2" type="ORF">GCM10010094_50550</name>
</gene>
<evidence type="ECO:0000256" key="1">
    <source>
        <dbReference type="SAM" id="MobiDB-lite"/>
    </source>
</evidence>
<keyword evidence="3" id="KW-1185">Reference proteome</keyword>
<organism evidence="2 3">
    <name type="scientific">Streptomyces flaveus</name>
    <dbReference type="NCBI Taxonomy" id="66370"/>
    <lineage>
        <taxon>Bacteria</taxon>
        <taxon>Bacillati</taxon>
        <taxon>Actinomycetota</taxon>
        <taxon>Actinomycetes</taxon>
        <taxon>Kitasatosporales</taxon>
        <taxon>Streptomycetaceae</taxon>
        <taxon>Streptomyces</taxon>
        <taxon>Streptomyces aurantiacus group</taxon>
    </lineage>
</organism>
<evidence type="ECO:0000313" key="3">
    <source>
        <dbReference type="Proteomes" id="UP000637788"/>
    </source>
</evidence>
<name>A0A917R221_9ACTN</name>
<dbReference type="Proteomes" id="UP000637788">
    <property type="component" value="Unassembled WGS sequence"/>
</dbReference>
<protein>
    <submittedName>
        <fullName evidence="2">Uncharacterized protein</fullName>
    </submittedName>
</protein>
<comment type="caution">
    <text evidence="2">The sequence shown here is derived from an EMBL/GenBank/DDBJ whole genome shotgun (WGS) entry which is preliminary data.</text>
</comment>